<dbReference type="Proteomes" id="UP000257109">
    <property type="component" value="Unassembled WGS sequence"/>
</dbReference>
<protein>
    <submittedName>
        <fullName evidence="1">Uncharacterized protein</fullName>
    </submittedName>
</protein>
<reference evidence="1" key="1">
    <citation type="submission" date="2018-05" db="EMBL/GenBank/DDBJ databases">
        <title>Draft genome of Mucuna pruriens seed.</title>
        <authorList>
            <person name="Nnadi N.E."/>
            <person name="Vos R."/>
            <person name="Hasami M.H."/>
            <person name="Devisetty U.K."/>
            <person name="Aguiy J.C."/>
        </authorList>
    </citation>
    <scope>NUCLEOTIDE SEQUENCE [LARGE SCALE GENOMIC DNA]</scope>
    <source>
        <strain evidence="1">JCA_2017</strain>
    </source>
</reference>
<proteinExistence type="predicted"/>
<dbReference type="AlphaFoldDB" id="A0A371EDE8"/>
<dbReference type="EMBL" id="QJKJ01014577">
    <property type="protein sequence ID" value="RDX64046.1"/>
    <property type="molecule type" value="Genomic_DNA"/>
</dbReference>
<organism evidence="1 2">
    <name type="scientific">Mucuna pruriens</name>
    <name type="common">Velvet bean</name>
    <name type="synonym">Dolichos pruriens</name>
    <dbReference type="NCBI Taxonomy" id="157652"/>
    <lineage>
        <taxon>Eukaryota</taxon>
        <taxon>Viridiplantae</taxon>
        <taxon>Streptophyta</taxon>
        <taxon>Embryophyta</taxon>
        <taxon>Tracheophyta</taxon>
        <taxon>Spermatophyta</taxon>
        <taxon>Magnoliopsida</taxon>
        <taxon>eudicotyledons</taxon>
        <taxon>Gunneridae</taxon>
        <taxon>Pentapetalae</taxon>
        <taxon>rosids</taxon>
        <taxon>fabids</taxon>
        <taxon>Fabales</taxon>
        <taxon>Fabaceae</taxon>
        <taxon>Papilionoideae</taxon>
        <taxon>50 kb inversion clade</taxon>
        <taxon>NPAAA clade</taxon>
        <taxon>indigoferoid/millettioid clade</taxon>
        <taxon>Phaseoleae</taxon>
        <taxon>Mucuna</taxon>
    </lineage>
</organism>
<feature type="non-terminal residue" evidence="1">
    <location>
        <position position="1"/>
    </location>
</feature>
<sequence>MFGKFQTIINNIRSLVKLYDNYDHITKILQSFPRQWIPQGIQRPKEASHGGIFGTLKVHEIELNKDEGQRKGKSIALEAQNASNGSSSKVLKVEESFEEAFEGE</sequence>
<accession>A0A371EDE8</accession>
<gene>
    <name evidence="1" type="ORF">CR513_57443</name>
</gene>
<keyword evidence="2" id="KW-1185">Reference proteome</keyword>
<name>A0A371EDE8_MUCPR</name>
<evidence type="ECO:0000313" key="1">
    <source>
        <dbReference type="EMBL" id="RDX64046.1"/>
    </source>
</evidence>
<comment type="caution">
    <text evidence="1">The sequence shown here is derived from an EMBL/GenBank/DDBJ whole genome shotgun (WGS) entry which is preliminary data.</text>
</comment>
<evidence type="ECO:0000313" key="2">
    <source>
        <dbReference type="Proteomes" id="UP000257109"/>
    </source>
</evidence>